<evidence type="ECO:0000313" key="1">
    <source>
        <dbReference type="EMBL" id="KAJ8766953.1"/>
    </source>
</evidence>
<evidence type="ECO:0000313" key="3">
    <source>
        <dbReference type="Proteomes" id="UP001159364"/>
    </source>
</evidence>
<dbReference type="AlphaFoldDB" id="A0AAV8TLZ1"/>
<dbReference type="EMBL" id="JAIWQS010000004">
    <property type="protein sequence ID" value="KAJ8767095.1"/>
    <property type="molecule type" value="Genomic_DNA"/>
</dbReference>
<gene>
    <name evidence="1" type="ORF">K2173_012428</name>
    <name evidence="2" type="ORF">K2173_012686</name>
</gene>
<name>A0AAV8TLZ1_9ROSI</name>
<sequence length="76" mass="9110">MPKPDRTLPKTYLYLDTFLEKMRLLFHGSQHKNSVWEHLRVEYSEADTPTPIKMEKHGLPVVKIYMTFSTFILWNL</sequence>
<keyword evidence="3" id="KW-1185">Reference proteome</keyword>
<accession>A0AAV8TLZ1</accession>
<proteinExistence type="predicted"/>
<organism evidence="1 3">
    <name type="scientific">Erythroxylum novogranatense</name>
    <dbReference type="NCBI Taxonomy" id="1862640"/>
    <lineage>
        <taxon>Eukaryota</taxon>
        <taxon>Viridiplantae</taxon>
        <taxon>Streptophyta</taxon>
        <taxon>Embryophyta</taxon>
        <taxon>Tracheophyta</taxon>
        <taxon>Spermatophyta</taxon>
        <taxon>Magnoliopsida</taxon>
        <taxon>eudicotyledons</taxon>
        <taxon>Gunneridae</taxon>
        <taxon>Pentapetalae</taxon>
        <taxon>rosids</taxon>
        <taxon>fabids</taxon>
        <taxon>Malpighiales</taxon>
        <taxon>Erythroxylaceae</taxon>
        <taxon>Erythroxylum</taxon>
    </lineage>
</organism>
<dbReference type="Proteomes" id="UP001159364">
    <property type="component" value="Linkage Group LG04"/>
</dbReference>
<protein>
    <submittedName>
        <fullName evidence="1">Uncharacterized protein</fullName>
    </submittedName>
</protein>
<reference evidence="1 3" key="1">
    <citation type="submission" date="2021-09" db="EMBL/GenBank/DDBJ databases">
        <title>Genomic insights and catalytic innovation underlie evolution of tropane alkaloids biosynthesis.</title>
        <authorList>
            <person name="Wang Y.-J."/>
            <person name="Tian T."/>
            <person name="Huang J.-P."/>
            <person name="Huang S.-X."/>
        </authorList>
    </citation>
    <scope>NUCLEOTIDE SEQUENCE [LARGE SCALE GENOMIC DNA]</scope>
    <source>
        <strain evidence="1">KIB-2018</strain>
        <tissue evidence="1">Leaf</tissue>
    </source>
</reference>
<comment type="caution">
    <text evidence="1">The sequence shown here is derived from an EMBL/GenBank/DDBJ whole genome shotgun (WGS) entry which is preliminary data.</text>
</comment>
<dbReference type="EMBL" id="JAIWQS010000004">
    <property type="protein sequence ID" value="KAJ8766953.1"/>
    <property type="molecule type" value="Genomic_DNA"/>
</dbReference>
<evidence type="ECO:0000313" key="2">
    <source>
        <dbReference type="EMBL" id="KAJ8767095.1"/>
    </source>
</evidence>